<feature type="region of interest" description="Disordered" evidence="1">
    <location>
        <begin position="233"/>
        <end position="252"/>
    </location>
</feature>
<keyword evidence="3" id="KW-1185">Reference proteome</keyword>
<feature type="compositionally biased region" description="Low complexity" evidence="1">
    <location>
        <begin position="171"/>
        <end position="184"/>
    </location>
</feature>
<dbReference type="Proteomes" id="UP000674143">
    <property type="component" value="Unassembled WGS sequence"/>
</dbReference>
<name>A0A836GK93_9TRYP</name>
<feature type="compositionally biased region" description="Basic and acidic residues" evidence="1">
    <location>
        <begin position="459"/>
        <end position="492"/>
    </location>
</feature>
<evidence type="ECO:0000256" key="1">
    <source>
        <dbReference type="SAM" id="MobiDB-lite"/>
    </source>
</evidence>
<reference evidence="3" key="2">
    <citation type="journal article" date="2021" name="Sci. Data">
        <title>Chromosome-scale genome sequencing, assembly and annotation of six genomes from subfamily Leishmaniinae.</title>
        <authorList>
            <person name="Almutairi H."/>
            <person name="Urbaniak M.D."/>
            <person name="Bates M.D."/>
            <person name="Jariyapan N."/>
            <person name="Kwakye-Nuako G."/>
            <person name="Thomaz Soccol V."/>
            <person name="Al-Salem W.S."/>
            <person name="Dillon R.J."/>
            <person name="Bates P.A."/>
            <person name="Gatherer D."/>
        </authorList>
    </citation>
    <scope>NUCLEOTIDE SEQUENCE [LARGE SCALE GENOMIC DNA]</scope>
</reference>
<feature type="compositionally biased region" description="Low complexity" evidence="1">
    <location>
        <begin position="114"/>
        <end position="123"/>
    </location>
</feature>
<accession>A0A836GK93</accession>
<feature type="region of interest" description="Disordered" evidence="1">
    <location>
        <begin position="943"/>
        <end position="972"/>
    </location>
</feature>
<dbReference type="GeneID" id="92358591"/>
<feature type="compositionally biased region" description="Polar residues" evidence="1">
    <location>
        <begin position="319"/>
        <end position="347"/>
    </location>
</feature>
<dbReference type="EMBL" id="JAFHLR010000033">
    <property type="protein sequence ID" value="KAG5469232.1"/>
    <property type="molecule type" value="Genomic_DNA"/>
</dbReference>
<dbReference type="AlphaFoldDB" id="A0A836GK93"/>
<evidence type="ECO:0000313" key="3">
    <source>
        <dbReference type="Proteomes" id="UP000674143"/>
    </source>
</evidence>
<feature type="compositionally biased region" description="Basic and acidic residues" evidence="1">
    <location>
        <begin position="10"/>
        <end position="24"/>
    </location>
</feature>
<reference evidence="3" key="1">
    <citation type="journal article" date="2021" name="Microbiol. Resour. Announc.">
        <title>LGAAP: Leishmaniinae Genome Assembly and Annotation Pipeline.</title>
        <authorList>
            <person name="Almutairi H."/>
            <person name="Urbaniak M.D."/>
            <person name="Bates M.D."/>
            <person name="Jariyapan N."/>
            <person name="Kwakye-Nuako G."/>
            <person name="Thomaz-Soccol V."/>
            <person name="Al-Salem W.S."/>
            <person name="Dillon R.J."/>
            <person name="Bates P.A."/>
            <person name="Gatherer D."/>
        </authorList>
    </citation>
    <scope>NUCLEOTIDE SEQUENCE [LARGE SCALE GENOMIC DNA]</scope>
</reference>
<feature type="region of interest" description="Disordered" evidence="1">
    <location>
        <begin position="295"/>
        <end position="347"/>
    </location>
</feature>
<dbReference type="RefSeq" id="XP_067060209.1">
    <property type="nucleotide sequence ID" value="XM_067204657.1"/>
</dbReference>
<feature type="compositionally biased region" description="Pro residues" evidence="1">
    <location>
        <begin position="203"/>
        <end position="219"/>
    </location>
</feature>
<feature type="region of interest" description="Disordered" evidence="1">
    <location>
        <begin position="1"/>
        <end position="227"/>
    </location>
</feature>
<feature type="region of interest" description="Disordered" evidence="1">
    <location>
        <begin position="436"/>
        <end position="548"/>
    </location>
</feature>
<dbReference type="KEGG" id="loi:92358591"/>
<comment type="caution">
    <text evidence="2">The sequence shown here is derived from an EMBL/GenBank/DDBJ whole genome shotgun (WGS) entry which is preliminary data.</text>
</comment>
<dbReference type="PANTHER" id="PTHR35615:SF6">
    <property type="entry name" value="KINESIN MOTOR DOMAIN-CONTAINING PROTEIN"/>
    <property type="match status" value="1"/>
</dbReference>
<feature type="region of interest" description="Disordered" evidence="1">
    <location>
        <begin position="568"/>
        <end position="604"/>
    </location>
</feature>
<organism evidence="2 3">
    <name type="scientific">Leishmania orientalis</name>
    <dbReference type="NCBI Taxonomy" id="2249476"/>
    <lineage>
        <taxon>Eukaryota</taxon>
        <taxon>Discoba</taxon>
        <taxon>Euglenozoa</taxon>
        <taxon>Kinetoplastea</taxon>
        <taxon>Metakinetoplastina</taxon>
        <taxon>Trypanosomatida</taxon>
        <taxon>Trypanosomatidae</taxon>
        <taxon>Leishmaniinae</taxon>
        <taxon>Leishmania</taxon>
    </lineage>
</organism>
<evidence type="ECO:0000313" key="2">
    <source>
        <dbReference type="EMBL" id="KAG5469232.1"/>
    </source>
</evidence>
<sequence length="1121" mass="120814">MGRRKQVQPVEKDAKKWRQSESGRRSSISAHDTCRNKSKSISSQVPSDAAGDCLSRKGSLGAQGGDATQEHRSSQLGRNQSKRGDSFYRPPQPLSDGDPVLHNACNAVPPLTRQQHQPQQLQQRYSCEAQQQQQRHRQGMGIPFSAYPMGPSHGQVSGSDGDPRCQHRKGSIPPSEPSGSPSLGRHNSQVLVAAGGAAQRPQQPYPPPWCQPRQPYPPHPSHEEFDRSRNWATQDAQGQPRAPYGGGLESVPPPQLSPFCHLPQLPYVMTPHGPMAPPPLYLFTKQAFPLIPGVPPPQQRCESPENRGGAVAPQRLPTKGNTLTTSSQTPCEQQHATPDQPPVSSLLPTRARNCSVLAANGTATSADPTAAPPAAANTEATAVGEISLPRTQSILKHTSSFKKGESRQQADALVTNPALPLPHTTSILNRVSSFKKAGNATSRGDQARQQEAAVQQRLHAREQERMRLQQEMRAREAADQAAREQRLRELQQRRASRSFAEQTPTNMAPRLLAESPKPNDPRGSSTSKRGPGPASAAASSSQLPTVLLSPSSRPAAVVAVSSEELPRHPLPIPVATSHSLAGSHASKGSRGMEAPHDDRSSPVPDMSDLSALLDHVESDNAIATDGMASAVTVTDNDPARGAAAPAAADALTGAVGATQQLWHRCPSLVLYEIPLRCTKTLNKNGEEQIDDSKFPVRLFGRTLRVTDAAKQTTTEYHLDELVTHRRGSISVDSKVLQKVAEVLLAGYSASVLSLDSQGLSKSISSFDSAAWLAKQRLLMNVLSAVEKIQSAYSRQVGSVEYFEAAFSFALVKKVSSKQAAEWNITSLATAQRTYEVVDLLPPEPTTVPLKMDSCVLYGHRIAGVEYRTLRNEAEFMAALTSAQGKANIVLGRLADAVAADPDNQAALNEQASVFQVVTCALRHRKAGSVSLQEQMAEPAEAVYQREAESDAISSDDEDDTEAPTTFRSHNKAPDHSDIIMNCLTCIGAQQNHDLWIAAVERNQSIIPTALFGTAFGGPAYTVVLASVDPTKAESAMALRTQSAMAIKLHRRPLNGSARRLIQVSKYVMAEMRKRLSDASCPSDAQQRSLDSSISKHGALLDSLGKVLETMETRRFSLSGSA</sequence>
<dbReference type="PANTHER" id="PTHR35615">
    <property type="entry name" value="PRESENT IN THE OUTER MITOCHONDRIAL MEMBRANE PROTEOME 22-RELATED"/>
    <property type="match status" value="1"/>
</dbReference>
<protein>
    <submittedName>
        <fullName evidence="2">Uncharacterized protein</fullName>
    </submittedName>
</protein>
<gene>
    <name evidence="2" type="ORF">LSCM4_02630</name>
</gene>
<feature type="compositionally biased region" description="Low complexity" evidence="1">
    <location>
        <begin position="447"/>
        <end position="457"/>
    </location>
</feature>
<proteinExistence type="predicted"/>